<comment type="subcellular location">
    <subcellularLocation>
        <location evidence="7">Cytoplasm</location>
    </subcellularLocation>
</comment>
<evidence type="ECO:0000256" key="7">
    <source>
        <dbReference type="HAMAP-Rule" id="MF_00295"/>
    </source>
</evidence>
<feature type="active site" evidence="7">
    <location>
        <position position="237"/>
    </location>
</feature>
<evidence type="ECO:0000256" key="2">
    <source>
        <dbReference type="ARBA" id="ARBA00022605"/>
    </source>
</evidence>
<evidence type="ECO:0000256" key="3">
    <source>
        <dbReference type="ARBA" id="ARBA00022679"/>
    </source>
</evidence>
<evidence type="ECO:0000256" key="5">
    <source>
        <dbReference type="ARBA" id="ARBA00023315"/>
    </source>
</evidence>
<evidence type="ECO:0000256" key="1">
    <source>
        <dbReference type="ARBA" id="ARBA00022490"/>
    </source>
</evidence>
<dbReference type="EMBL" id="CP129013">
    <property type="protein sequence ID" value="WLR43679.1"/>
    <property type="molecule type" value="Genomic_DNA"/>
</dbReference>
<dbReference type="PANTHER" id="PTHR20919:SF0">
    <property type="entry name" value="HOMOSERINE O-SUCCINYLTRANSFERASE"/>
    <property type="match status" value="1"/>
</dbReference>
<dbReference type="GO" id="GO:0008899">
    <property type="term" value="F:homoserine O-succinyltransferase activity"/>
    <property type="evidence" value="ECO:0007669"/>
    <property type="project" value="UniProtKB-EC"/>
</dbReference>
<keyword evidence="9" id="KW-1185">Reference proteome</keyword>
<dbReference type="PANTHER" id="PTHR20919">
    <property type="entry name" value="HOMOSERINE O-SUCCINYLTRANSFERASE"/>
    <property type="match status" value="1"/>
</dbReference>
<evidence type="ECO:0000256" key="4">
    <source>
        <dbReference type="ARBA" id="ARBA00023167"/>
    </source>
</evidence>
<keyword evidence="4 7" id="KW-0486">Methionine biosynthesis</keyword>
<dbReference type="Gene3D" id="3.40.50.880">
    <property type="match status" value="1"/>
</dbReference>
<keyword evidence="2 7" id="KW-0028">Amino-acid biosynthesis</keyword>
<feature type="site" description="Important for substrate specificity" evidence="7">
    <location>
        <position position="192"/>
    </location>
</feature>
<accession>A0ABY9JY18</accession>
<dbReference type="RefSeq" id="WP_226538491.1">
    <property type="nucleotide sequence ID" value="NZ_CP129013.1"/>
</dbReference>
<evidence type="ECO:0000313" key="8">
    <source>
        <dbReference type="EMBL" id="WLR43679.1"/>
    </source>
</evidence>
<dbReference type="HAMAP" id="MF_00295">
    <property type="entry name" value="MetA_acyltransf"/>
    <property type="match status" value="1"/>
</dbReference>
<gene>
    <name evidence="8" type="primary">metA</name>
    <name evidence="7" type="synonym">metAA</name>
    <name evidence="8" type="ORF">LC087_05935</name>
</gene>
<dbReference type="CDD" id="cd03131">
    <property type="entry name" value="GATase1_HTS"/>
    <property type="match status" value="1"/>
</dbReference>
<feature type="binding site" evidence="7">
    <location>
        <position position="192"/>
    </location>
    <ligand>
        <name>substrate</name>
    </ligand>
</feature>
<dbReference type="SUPFAM" id="SSF52317">
    <property type="entry name" value="Class I glutamine amidotransferase-like"/>
    <property type="match status" value="1"/>
</dbReference>
<dbReference type="EC" id="2.3.1.31" evidence="7"/>
<evidence type="ECO:0000256" key="6">
    <source>
        <dbReference type="ARBA" id="ARBA00049043"/>
    </source>
</evidence>
<feature type="site" description="Important for acyl-CoA specificity" evidence="7">
    <location>
        <position position="111"/>
    </location>
</feature>
<comment type="caution">
    <text evidence="7">Lacks conserved residue(s) required for the propagation of feature annotation.</text>
</comment>
<feature type="active site" description="Acyl-thioester intermediate" evidence="7">
    <location>
        <position position="142"/>
    </location>
</feature>
<dbReference type="InterPro" id="IPR029062">
    <property type="entry name" value="Class_I_gatase-like"/>
</dbReference>
<organism evidence="8 9">
    <name type="scientific">Bacillus carboniphilus</name>
    <dbReference type="NCBI Taxonomy" id="86663"/>
    <lineage>
        <taxon>Bacteria</taxon>
        <taxon>Bacillati</taxon>
        <taxon>Bacillota</taxon>
        <taxon>Bacilli</taxon>
        <taxon>Bacillales</taxon>
        <taxon>Bacillaceae</taxon>
        <taxon>Bacillus</taxon>
    </lineage>
</organism>
<reference evidence="8 9" key="1">
    <citation type="submission" date="2023-06" db="EMBL/GenBank/DDBJ databases">
        <title>Five Gram-positive bacteria isolated from mangrove sediments in Shenzhen, Guangdong, China.</title>
        <authorList>
            <person name="Yu S."/>
            <person name="Zheng W."/>
            <person name="Huang Y."/>
        </authorList>
    </citation>
    <scope>NUCLEOTIDE SEQUENCE [LARGE SCALE GENOMIC DNA]</scope>
    <source>
        <strain evidence="8 9">SaN35-3</strain>
    </source>
</reference>
<proteinExistence type="inferred from homology"/>
<name>A0ABY9JY18_9BACI</name>
<feature type="binding site" evidence="7">
    <location>
        <position position="163"/>
    </location>
    <ligand>
        <name>substrate</name>
    </ligand>
</feature>
<comment type="pathway">
    <text evidence="7">Amino-acid biosynthesis; L-methionine biosynthesis via de novo pathway; O-acetyl-L-homoserine from L-homoserine: step 1/1.</text>
</comment>
<feature type="active site" description="Proton acceptor" evidence="7">
    <location>
        <position position="235"/>
    </location>
</feature>
<sequence>MPINIPKSLPARKILQDEGVFIMDEERAFRQDIRPLNIIILNLMPEKQKTETQLLRLLSNSPLQIQITLLRPKNYSPKTTSMKHLEQFYTTFDHVFKKKYDGMIITGAPVEQLPFEEVTYWTELCEIMSWSKKNVTSTLHICWGAQASLYYHYGINKYDLPQKCSGIYQYKVLTHKEDLVKGFDEEYFSPHSCHTYIKEEDITNNEDLTILSKSEKAGIGLILSKDKKFIFLPYHPEYDLLTLKEEYERDKKRKLHPTIPKNYFPQDNANHRPIFTWKSHGYLLFSNWLNYFVYQITPFKWS</sequence>
<keyword evidence="5 7" id="KW-0012">Acyltransferase</keyword>
<dbReference type="PIRSF" id="PIRSF000450">
    <property type="entry name" value="H_ser_succinyltr"/>
    <property type="match status" value="1"/>
</dbReference>
<comment type="similarity">
    <text evidence="7">Belongs to the MetA family.</text>
</comment>
<dbReference type="Proteomes" id="UP001197974">
    <property type="component" value="Chromosome"/>
</dbReference>
<comment type="function">
    <text evidence="7">Transfers an acetyl group from acetyl-CoA to L-homoserine, forming acetyl-L-homoserine.</text>
</comment>
<comment type="catalytic activity">
    <reaction evidence="6 7">
        <text>L-homoserine + acetyl-CoA = O-acetyl-L-homoserine + CoA</text>
        <dbReference type="Rhea" id="RHEA:13701"/>
        <dbReference type="ChEBI" id="CHEBI:57287"/>
        <dbReference type="ChEBI" id="CHEBI:57288"/>
        <dbReference type="ChEBI" id="CHEBI:57476"/>
        <dbReference type="ChEBI" id="CHEBI:57716"/>
        <dbReference type="EC" id="2.3.1.31"/>
    </reaction>
</comment>
<keyword evidence="3 7" id="KW-0808">Transferase</keyword>
<protein>
    <recommendedName>
        <fullName evidence="7">Homoserine O-acetyltransferase</fullName>
        <shortName evidence="7">HAT</shortName>
        <ecNumber evidence="7">2.3.1.31</ecNumber>
    </recommendedName>
    <alternativeName>
        <fullName evidence="7">Homoserine transacetylase</fullName>
        <shortName evidence="7">HTA</shortName>
    </alternativeName>
</protein>
<keyword evidence="1 7" id="KW-0963">Cytoplasm</keyword>
<feature type="binding site" evidence="7">
    <location>
        <position position="249"/>
    </location>
    <ligand>
        <name>substrate</name>
    </ligand>
</feature>
<dbReference type="Pfam" id="PF04204">
    <property type="entry name" value="HTS"/>
    <property type="match status" value="1"/>
</dbReference>
<dbReference type="InterPro" id="IPR005697">
    <property type="entry name" value="HST_MetA"/>
</dbReference>
<dbReference type="NCBIfam" id="TIGR01001">
    <property type="entry name" value="metA"/>
    <property type="match status" value="1"/>
</dbReference>
<dbReference type="InterPro" id="IPR033752">
    <property type="entry name" value="MetA_family"/>
</dbReference>
<evidence type="ECO:0000313" key="9">
    <source>
        <dbReference type="Proteomes" id="UP001197974"/>
    </source>
</evidence>